<evidence type="ECO:0000256" key="1">
    <source>
        <dbReference type="ARBA" id="ARBA00005901"/>
    </source>
</evidence>
<comment type="similarity">
    <text evidence="1">Belongs to the V-ATPase E subunit family.</text>
</comment>
<proteinExistence type="inferred from homology"/>
<sequence length="197" mass="21420">MTGLEKMMNQILEEANASANSKRAEAAAEADRIKAAAEAEAEEKAAEIAQKSATDLAGYQERVKSSADLKRRTALLAAKQELITETIQKAYEAFCAKDDAEYFETLKKMVEKFAAPQKGEIALNAQDLAKLPAGFEKEVNALAQKKGGELVLSKAPASVEKGFILSYGGIEENCSFKAMFDAKKDECQDLVQKILFS</sequence>
<name>A0ABR7N9N7_9FIRM</name>
<gene>
    <name evidence="5" type="ORF">H8716_08450</name>
</gene>
<keyword evidence="2" id="KW-0813">Transport</keyword>
<dbReference type="RefSeq" id="WP_249308138.1">
    <property type="nucleotide sequence ID" value="NZ_JACRSZ010000007.1"/>
</dbReference>
<dbReference type="InterPro" id="IPR038495">
    <property type="entry name" value="ATPase_E_C"/>
</dbReference>
<dbReference type="Gene3D" id="3.30.2320.30">
    <property type="entry name" value="ATP synthase, E subunit, C-terminal"/>
    <property type="match status" value="1"/>
</dbReference>
<dbReference type="Proteomes" id="UP000657421">
    <property type="component" value="Unassembled WGS sequence"/>
</dbReference>
<dbReference type="Pfam" id="PF01991">
    <property type="entry name" value="vATP-synt_E"/>
    <property type="match status" value="1"/>
</dbReference>
<keyword evidence="3" id="KW-0406">Ion transport</keyword>
<evidence type="ECO:0000313" key="6">
    <source>
        <dbReference type="Proteomes" id="UP000657421"/>
    </source>
</evidence>
<evidence type="ECO:0000256" key="3">
    <source>
        <dbReference type="ARBA" id="ARBA00023065"/>
    </source>
</evidence>
<dbReference type="Gene3D" id="1.20.5.620">
    <property type="entry name" value="F1F0 ATP synthase subunit B, membrane domain"/>
    <property type="match status" value="1"/>
</dbReference>
<accession>A0ABR7N9N7</accession>
<keyword evidence="4" id="KW-0175">Coiled coil</keyword>
<evidence type="ECO:0000256" key="2">
    <source>
        <dbReference type="ARBA" id="ARBA00022448"/>
    </source>
</evidence>
<organism evidence="5 6">
    <name type="scientific">Jingyaoa shaoxingensis</name>
    <dbReference type="NCBI Taxonomy" id="2763671"/>
    <lineage>
        <taxon>Bacteria</taxon>
        <taxon>Bacillati</taxon>
        <taxon>Bacillota</taxon>
        <taxon>Clostridia</taxon>
        <taxon>Lachnospirales</taxon>
        <taxon>Lachnospiraceae</taxon>
        <taxon>Jingyaoa</taxon>
    </lineage>
</organism>
<dbReference type="SUPFAM" id="SSF160527">
    <property type="entry name" value="V-type ATPase subunit E-like"/>
    <property type="match status" value="1"/>
</dbReference>
<dbReference type="InterPro" id="IPR002842">
    <property type="entry name" value="ATPase_V1_Esu"/>
</dbReference>
<comment type="caution">
    <text evidence="5">The sequence shown here is derived from an EMBL/GenBank/DDBJ whole genome shotgun (WGS) entry which is preliminary data.</text>
</comment>
<protein>
    <recommendedName>
        <fullName evidence="7">V-type proton ATPase subunit E</fullName>
    </recommendedName>
</protein>
<feature type="coiled-coil region" evidence="4">
    <location>
        <begin position="9"/>
        <end position="54"/>
    </location>
</feature>
<evidence type="ECO:0000256" key="4">
    <source>
        <dbReference type="SAM" id="Coils"/>
    </source>
</evidence>
<keyword evidence="6" id="KW-1185">Reference proteome</keyword>
<reference evidence="5 6" key="1">
    <citation type="submission" date="2020-08" db="EMBL/GenBank/DDBJ databases">
        <title>Genome public.</title>
        <authorList>
            <person name="Liu C."/>
            <person name="Sun Q."/>
        </authorList>
    </citation>
    <scope>NUCLEOTIDE SEQUENCE [LARGE SCALE GENOMIC DNA]</scope>
    <source>
        <strain evidence="5 6">NSJ-46</strain>
    </source>
</reference>
<evidence type="ECO:0008006" key="7">
    <source>
        <dbReference type="Google" id="ProtNLM"/>
    </source>
</evidence>
<evidence type="ECO:0000313" key="5">
    <source>
        <dbReference type="EMBL" id="MBC8573111.1"/>
    </source>
</evidence>
<dbReference type="EMBL" id="JACRSZ010000007">
    <property type="protein sequence ID" value="MBC8573111.1"/>
    <property type="molecule type" value="Genomic_DNA"/>
</dbReference>